<keyword evidence="1" id="KW-0732">Signal</keyword>
<evidence type="ECO:0000313" key="2">
    <source>
        <dbReference type="EMBL" id="TKF30132.1"/>
    </source>
</evidence>
<evidence type="ECO:0000313" key="3">
    <source>
        <dbReference type="Proteomes" id="UP000307574"/>
    </source>
</evidence>
<reference evidence="2 3" key="1">
    <citation type="submission" date="2019-04" db="EMBL/GenBank/DDBJ databases">
        <title>A reverse ecology approach based on a biological definition of microbial populations.</title>
        <authorList>
            <person name="Arevalo P."/>
            <person name="Vaninsberghe D."/>
            <person name="Elsherbini J."/>
            <person name="Gore J."/>
            <person name="Polz M."/>
        </authorList>
    </citation>
    <scope>NUCLEOTIDE SEQUENCE [LARGE SCALE GENOMIC DNA]</scope>
    <source>
        <strain evidence="2 3">10N.261.46.F4</strain>
    </source>
</reference>
<feature type="signal peptide" evidence="1">
    <location>
        <begin position="1"/>
        <end position="22"/>
    </location>
</feature>
<accession>A0A4U1Z8G7</accession>
<comment type="caution">
    <text evidence="2">The sequence shown here is derived from an EMBL/GenBank/DDBJ whole genome shotgun (WGS) entry which is preliminary data.</text>
</comment>
<protein>
    <submittedName>
        <fullName evidence="2">Uncharacterized protein</fullName>
    </submittedName>
</protein>
<proteinExistence type="predicted"/>
<evidence type="ECO:0000256" key="1">
    <source>
        <dbReference type="SAM" id="SignalP"/>
    </source>
</evidence>
<dbReference type="EMBL" id="SYUV01000049">
    <property type="protein sequence ID" value="TKF30132.1"/>
    <property type="molecule type" value="Genomic_DNA"/>
</dbReference>
<dbReference type="Proteomes" id="UP000307574">
    <property type="component" value="Unassembled WGS sequence"/>
</dbReference>
<dbReference type="AlphaFoldDB" id="A0A4U1Z8G7"/>
<sequence length="116" mass="13304">MDKILMRSLVVFLITFSHPSFSQDAINDGKSIADNCREVGKTAQYFMTFRQMGMEYNTMEETLKGATKSVDEYTRGKIIIGDVFEYPIVQGKEEKQQMATHYSEYKAGECLMGYIK</sequence>
<organism evidence="2 3">
    <name type="scientific">Vibrio kanaloae</name>
    <dbReference type="NCBI Taxonomy" id="170673"/>
    <lineage>
        <taxon>Bacteria</taxon>
        <taxon>Pseudomonadati</taxon>
        <taxon>Pseudomonadota</taxon>
        <taxon>Gammaproteobacteria</taxon>
        <taxon>Vibrionales</taxon>
        <taxon>Vibrionaceae</taxon>
        <taxon>Vibrio</taxon>
    </lineage>
</organism>
<name>A0A4U1Z8G7_9VIBR</name>
<gene>
    <name evidence="2" type="ORF">FCV50_14680</name>
</gene>
<feature type="chain" id="PRO_5020295940" evidence="1">
    <location>
        <begin position="23"/>
        <end position="116"/>
    </location>
</feature>
<dbReference type="RefSeq" id="WP_016788350.1">
    <property type="nucleotide sequence ID" value="NZ_SYUV01000049.1"/>
</dbReference>